<dbReference type="GO" id="GO:0016787">
    <property type="term" value="F:hydrolase activity"/>
    <property type="evidence" value="ECO:0007669"/>
    <property type="project" value="UniProtKB-KW"/>
</dbReference>
<dbReference type="Gene3D" id="3.40.720.10">
    <property type="entry name" value="Alkaline Phosphatase, subunit A"/>
    <property type="match status" value="1"/>
</dbReference>
<evidence type="ECO:0000256" key="4">
    <source>
        <dbReference type="ARBA" id="ARBA00023180"/>
    </source>
</evidence>
<evidence type="ECO:0000256" key="2">
    <source>
        <dbReference type="ARBA" id="ARBA00022729"/>
    </source>
</evidence>
<organism evidence="6 7">
    <name type="scientific">Catalinimonas alkaloidigena</name>
    <dbReference type="NCBI Taxonomy" id="1075417"/>
    <lineage>
        <taxon>Bacteria</taxon>
        <taxon>Pseudomonadati</taxon>
        <taxon>Bacteroidota</taxon>
        <taxon>Cytophagia</taxon>
        <taxon>Cytophagales</taxon>
        <taxon>Catalimonadaceae</taxon>
        <taxon>Catalinimonas</taxon>
    </lineage>
</organism>
<dbReference type="PANTHER" id="PTHR43108:SF8">
    <property type="entry name" value="SD21168P"/>
    <property type="match status" value="1"/>
</dbReference>
<sequence length="521" mass="59520">MQPLYPSLPSRFPLPLFFLLLSVGWLSGCQSESGGAAAGETDSLQLAPLTSAGAPRNVIFILSDDHRYDFMSFMNNMVPWLETPNLDRIAREGAHLKNAFVSTALCSPSRASILTGQYAHVHTVVDNSAPVPDGLTFFPQYLQKANYQTGFFGKWHMGEDRNEPRPGFDRWVSFRGQGVYYNPTINVDGSEVQHGDSAYISEVLTDYALDFLKQRDKDKPFFVYLSHKAVHAEFDPAQQDHYKYHGNDIDYPASINYTKPGHIQDEEGVNYDDMPEWLKRQRYSWHGVDYAYHGQFNMDTILYRYCETLYSMDRSIGRVLDYLDQEGLAESTLVIYMGDNGFQFGEHGIIDKRTAYEASMRVPMLARCPDLIQPGTTVESVVQGVDVGPTILSAAGLSTPENMNGQSFLSVLQGDTAHWPNQMYYEYYWESAFPQTPTIFAVRTGRYKYIYNWGVWDPNELYDLQTDPDEVNNLIKSPQHQDIALGLKQDLWNWLETTDGMQIPLKVPPMKRLDHEYRGYY</sequence>
<dbReference type="AlphaFoldDB" id="A0A1G9N2K1"/>
<keyword evidence="4" id="KW-0325">Glycoprotein</keyword>
<gene>
    <name evidence="6" type="ORF">SAMN05421823_108152</name>
</gene>
<dbReference type="EMBL" id="FNFO01000008">
    <property type="protein sequence ID" value="SDL80357.1"/>
    <property type="molecule type" value="Genomic_DNA"/>
</dbReference>
<dbReference type="RefSeq" id="WP_089685402.1">
    <property type="nucleotide sequence ID" value="NZ_FNFO01000008.1"/>
</dbReference>
<dbReference type="OrthoDB" id="9789742at2"/>
<dbReference type="InterPro" id="IPR017850">
    <property type="entry name" value="Alkaline_phosphatase_core_sf"/>
</dbReference>
<proteinExistence type="inferred from homology"/>
<dbReference type="STRING" id="1075417.SAMN05421823_108152"/>
<reference evidence="6 7" key="1">
    <citation type="submission" date="2016-10" db="EMBL/GenBank/DDBJ databases">
        <authorList>
            <person name="de Groot N.N."/>
        </authorList>
    </citation>
    <scope>NUCLEOTIDE SEQUENCE [LARGE SCALE GENOMIC DNA]</scope>
    <source>
        <strain evidence="6 7">DSM 25186</strain>
    </source>
</reference>
<dbReference type="SUPFAM" id="SSF53649">
    <property type="entry name" value="Alkaline phosphatase-like"/>
    <property type="match status" value="1"/>
</dbReference>
<name>A0A1G9N2K1_9BACT</name>
<evidence type="ECO:0000256" key="1">
    <source>
        <dbReference type="ARBA" id="ARBA00008779"/>
    </source>
</evidence>
<dbReference type="PROSITE" id="PS00523">
    <property type="entry name" value="SULFATASE_1"/>
    <property type="match status" value="1"/>
</dbReference>
<evidence type="ECO:0000256" key="3">
    <source>
        <dbReference type="ARBA" id="ARBA00022801"/>
    </source>
</evidence>
<dbReference type="PANTHER" id="PTHR43108">
    <property type="entry name" value="N-ACETYLGLUCOSAMINE-6-SULFATASE FAMILY MEMBER"/>
    <property type="match status" value="1"/>
</dbReference>
<feature type="domain" description="Sulfatase N-terminal" evidence="5">
    <location>
        <begin position="56"/>
        <end position="396"/>
    </location>
</feature>
<keyword evidence="7" id="KW-1185">Reference proteome</keyword>
<protein>
    <submittedName>
        <fullName evidence="6">Arylsulfatase A</fullName>
    </submittedName>
</protein>
<dbReference type="InterPro" id="IPR000917">
    <property type="entry name" value="Sulfatase_N"/>
</dbReference>
<dbReference type="InterPro" id="IPR024607">
    <property type="entry name" value="Sulfatase_CS"/>
</dbReference>
<dbReference type="Pfam" id="PF00884">
    <property type="entry name" value="Sulfatase"/>
    <property type="match status" value="1"/>
</dbReference>
<keyword evidence="3" id="KW-0378">Hydrolase</keyword>
<dbReference type="CDD" id="cd16031">
    <property type="entry name" value="G6S_like"/>
    <property type="match status" value="1"/>
</dbReference>
<accession>A0A1G9N2K1</accession>
<evidence type="ECO:0000313" key="6">
    <source>
        <dbReference type="EMBL" id="SDL80357.1"/>
    </source>
</evidence>
<dbReference type="Proteomes" id="UP000198510">
    <property type="component" value="Unassembled WGS sequence"/>
</dbReference>
<evidence type="ECO:0000259" key="5">
    <source>
        <dbReference type="Pfam" id="PF00884"/>
    </source>
</evidence>
<keyword evidence="2" id="KW-0732">Signal</keyword>
<evidence type="ECO:0000313" key="7">
    <source>
        <dbReference type="Proteomes" id="UP000198510"/>
    </source>
</evidence>
<comment type="similarity">
    <text evidence="1">Belongs to the sulfatase family.</text>
</comment>